<feature type="domain" description="C2H2-type" evidence="11">
    <location>
        <begin position="405"/>
        <end position="433"/>
    </location>
</feature>
<dbReference type="GO" id="GO:0003677">
    <property type="term" value="F:DNA binding"/>
    <property type="evidence" value="ECO:0007669"/>
    <property type="project" value="UniProtKB-UniRule"/>
</dbReference>
<feature type="compositionally biased region" description="Acidic residues" evidence="10">
    <location>
        <begin position="136"/>
        <end position="147"/>
    </location>
</feature>
<dbReference type="InterPro" id="IPR006612">
    <property type="entry name" value="THAP_Znf"/>
</dbReference>
<dbReference type="GO" id="GO:0005634">
    <property type="term" value="C:nucleus"/>
    <property type="evidence" value="ECO:0007669"/>
    <property type="project" value="UniProtKB-SubCell"/>
</dbReference>
<evidence type="ECO:0000313" key="14">
    <source>
        <dbReference type="Proteomes" id="UP000324222"/>
    </source>
</evidence>
<feature type="domain" description="C2H2-type" evidence="11">
    <location>
        <begin position="552"/>
        <end position="575"/>
    </location>
</feature>
<dbReference type="GO" id="GO:0010468">
    <property type="term" value="P:regulation of gene expression"/>
    <property type="evidence" value="ECO:0007669"/>
    <property type="project" value="TreeGrafter"/>
</dbReference>
<evidence type="ECO:0000259" key="12">
    <source>
        <dbReference type="PROSITE" id="PS50950"/>
    </source>
</evidence>
<dbReference type="PANTHER" id="PTHR16515:SF49">
    <property type="entry name" value="GASTRULA ZINC FINGER PROTEIN XLCGF49.1-LIKE-RELATED"/>
    <property type="match status" value="1"/>
</dbReference>
<feature type="domain" description="THAP-type" evidence="12">
    <location>
        <begin position="1"/>
        <end position="100"/>
    </location>
</feature>
<sequence length="914" mass="101197">MEGRSCLVCGAPQGPSLTVFPLPRSGRLRGAWLTALNAANLQASCNSQIQHNLQIAEMKTNAEWLAGNSQYGVCEKHFNSQDIKRGKKPSLNRKAVPWLSSNSFTGKQRDISSSFTSEIKDTSWQEAKDYSKDSDNSVDEAMEDFNPEDSPNGIPVDSGLVGDSEDFIKQCVCLVCGRDGSTCNLVGLLNAGPQSGKVPLSLLLARLVGRAKREVLCVSVMICSRCETLVQEVGQLEEDLKTKKQTVKTMFEATLQCHKEKVKVSQGSLTSVCKPPDSYTEEHCDEALVFDMASPGKTDDDNGSFSGDEKELEGSRKMSRRRATTKKYCCPQCHEVYSSLALWVHHLSKHSDTEDTITPGKAKNAASKVKKRQKVGGVHACEECGSTFLCKQSLVAHAATHQKNWDCSVCGRYLTTKARLKAHLFRFHAIGEERNKEVACPDCEKCFGTKAGLRYHRNVVHRVGDEYRCQHCNKVFHYHVPYRSHLLYAHGEKKVVCETCGEKFFTISKLNTHINAVHRSAQSWTCDQCQAKFTTHTAYRHHINVKHLKVHHTCNYCSTQFRKKSSLLLHLWKHSVFICHVCQQDFPSGEDLRSHASSAHGRELGWRGKRKHNHALAQDKKLVGGQEVVLEKGPSTTPPNVELQQNEHMPSIVINDLLMTAETYDNSSLQPFSLSACEKLPEKVGYSSHDQLKMKTLSMIEASRDLDTAQFGTVEVKSSSPDHMEMTPGVSLINVEILGDMEISQSDTLGDLKGSILDPEDPTHHHLPVDTRLPGEHLSVATELEGPHSLETTGDHLEVASLDATGDHLDSATTIQVPGSLEEAPEQLHLDPHHECPLPSIVTSMEADRNRLVEQDEAACLSEEGEGKEGEGSLHKQMEQVDLEPFSVALGGKGEVQYQYVMYISAPGEDSNPG</sequence>
<dbReference type="Gene3D" id="3.30.160.60">
    <property type="entry name" value="Classic Zinc Finger"/>
    <property type="match status" value="4"/>
</dbReference>
<evidence type="ECO:0000256" key="7">
    <source>
        <dbReference type="ARBA" id="ARBA00023242"/>
    </source>
</evidence>
<accession>A0A5B7DSB3</accession>
<feature type="compositionally biased region" description="Basic and acidic residues" evidence="10">
    <location>
        <begin position="126"/>
        <end position="135"/>
    </location>
</feature>
<feature type="domain" description="C2H2-type" evidence="11">
    <location>
        <begin position="467"/>
        <end position="495"/>
    </location>
</feature>
<dbReference type="SUPFAM" id="SSF57667">
    <property type="entry name" value="beta-beta-alpha zinc fingers"/>
    <property type="match status" value="4"/>
</dbReference>
<name>A0A5B7DSB3_PORTR</name>
<keyword evidence="14" id="KW-1185">Reference proteome</keyword>
<evidence type="ECO:0000256" key="8">
    <source>
        <dbReference type="PROSITE-ProRule" id="PRU00042"/>
    </source>
</evidence>
<dbReference type="SMART" id="SM00355">
    <property type="entry name" value="ZnF_C2H2"/>
    <property type="match status" value="9"/>
</dbReference>
<dbReference type="GO" id="GO:0008270">
    <property type="term" value="F:zinc ion binding"/>
    <property type="evidence" value="ECO:0007669"/>
    <property type="project" value="UniProtKB-KW"/>
</dbReference>
<dbReference type="EMBL" id="VSRR010001313">
    <property type="protein sequence ID" value="MPC24298.1"/>
    <property type="molecule type" value="Genomic_DNA"/>
</dbReference>
<dbReference type="InterPro" id="IPR013087">
    <property type="entry name" value="Znf_C2H2_type"/>
</dbReference>
<evidence type="ECO:0000256" key="1">
    <source>
        <dbReference type="ARBA" id="ARBA00004123"/>
    </source>
</evidence>
<dbReference type="PROSITE" id="PS50950">
    <property type="entry name" value="ZF_THAP"/>
    <property type="match status" value="1"/>
</dbReference>
<keyword evidence="2" id="KW-0479">Metal-binding</keyword>
<evidence type="ECO:0000256" key="9">
    <source>
        <dbReference type="PROSITE-ProRule" id="PRU00309"/>
    </source>
</evidence>
<feature type="region of interest" description="Disordered" evidence="10">
    <location>
        <begin position="126"/>
        <end position="153"/>
    </location>
</feature>
<evidence type="ECO:0000256" key="3">
    <source>
        <dbReference type="ARBA" id="ARBA00022737"/>
    </source>
</evidence>
<keyword evidence="6 9" id="KW-0238">DNA-binding</keyword>
<dbReference type="OrthoDB" id="6360912at2759"/>
<feature type="domain" description="C2H2-type" evidence="11">
    <location>
        <begin position="577"/>
        <end position="605"/>
    </location>
</feature>
<dbReference type="AlphaFoldDB" id="A0A5B7DSB3"/>
<evidence type="ECO:0000256" key="10">
    <source>
        <dbReference type="SAM" id="MobiDB-lite"/>
    </source>
</evidence>
<dbReference type="InterPro" id="IPR050331">
    <property type="entry name" value="Zinc_finger"/>
</dbReference>
<keyword evidence="4 8" id="KW-0863">Zinc-finger</keyword>
<comment type="caution">
    <text evidence="13">The sequence shown here is derived from an EMBL/GenBank/DDBJ whole genome shotgun (WGS) entry which is preliminary data.</text>
</comment>
<dbReference type="InterPro" id="IPR036236">
    <property type="entry name" value="Znf_C2H2_sf"/>
</dbReference>
<feature type="domain" description="C2H2-type" evidence="11">
    <location>
        <begin position="379"/>
        <end position="406"/>
    </location>
</feature>
<dbReference type="PROSITE" id="PS00028">
    <property type="entry name" value="ZINC_FINGER_C2H2_1"/>
    <property type="match status" value="9"/>
</dbReference>
<feature type="domain" description="C2H2-type" evidence="11">
    <location>
        <begin position="495"/>
        <end position="523"/>
    </location>
</feature>
<dbReference type="Pfam" id="PF00096">
    <property type="entry name" value="zf-C2H2"/>
    <property type="match status" value="1"/>
</dbReference>
<feature type="compositionally biased region" description="Basic and acidic residues" evidence="10">
    <location>
        <begin position="307"/>
        <end position="316"/>
    </location>
</feature>
<feature type="domain" description="C2H2-type" evidence="11">
    <location>
        <begin position="438"/>
        <end position="461"/>
    </location>
</feature>
<dbReference type="PANTHER" id="PTHR16515">
    <property type="entry name" value="PR DOMAIN ZINC FINGER PROTEIN"/>
    <property type="match status" value="1"/>
</dbReference>
<evidence type="ECO:0000256" key="2">
    <source>
        <dbReference type="ARBA" id="ARBA00022723"/>
    </source>
</evidence>
<evidence type="ECO:0000256" key="6">
    <source>
        <dbReference type="ARBA" id="ARBA00023125"/>
    </source>
</evidence>
<dbReference type="PROSITE" id="PS50157">
    <property type="entry name" value="ZINC_FINGER_C2H2_2"/>
    <property type="match status" value="7"/>
</dbReference>
<comment type="subcellular location">
    <subcellularLocation>
        <location evidence="1">Nucleus</location>
    </subcellularLocation>
</comment>
<evidence type="ECO:0000256" key="5">
    <source>
        <dbReference type="ARBA" id="ARBA00022833"/>
    </source>
</evidence>
<evidence type="ECO:0000313" key="13">
    <source>
        <dbReference type="EMBL" id="MPC24298.1"/>
    </source>
</evidence>
<evidence type="ECO:0000259" key="11">
    <source>
        <dbReference type="PROSITE" id="PS50157"/>
    </source>
</evidence>
<gene>
    <name evidence="13" type="primary">ZBTB40_1</name>
    <name evidence="13" type="ORF">E2C01_017379</name>
</gene>
<keyword evidence="7" id="KW-0539">Nucleus</keyword>
<organism evidence="13 14">
    <name type="scientific">Portunus trituberculatus</name>
    <name type="common">Swimming crab</name>
    <name type="synonym">Neptunus trituberculatus</name>
    <dbReference type="NCBI Taxonomy" id="210409"/>
    <lineage>
        <taxon>Eukaryota</taxon>
        <taxon>Metazoa</taxon>
        <taxon>Ecdysozoa</taxon>
        <taxon>Arthropoda</taxon>
        <taxon>Crustacea</taxon>
        <taxon>Multicrustacea</taxon>
        <taxon>Malacostraca</taxon>
        <taxon>Eumalacostraca</taxon>
        <taxon>Eucarida</taxon>
        <taxon>Decapoda</taxon>
        <taxon>Pleocyemata</taxon>
        <taxon>Brachyura</taxon>
        <taxon>Eubrachyura</taxon>
        <taxon>Portunoidea</taxon>
        <taxon>Portunidae</taxon>
        <taxon>Portuninae</taxon>
        <taxon>Portunus</taxon>
    </lineage>
</organism>
<protein>
    <submittedName>
        <fullName evidence="13">Zinc finger and BTB domain-containing protein 40</fullName>
    </submittedName>
</protein>
<keyword evidence="5" id="KW-0862">Zinc</keyword>
<dbReference type="Proteomes" id="UP000324222">
    <property type="component" value="Unassembled WGS sequence"/>
</dbReference>
<proteinExistence type="predicted"/>
<keyword evidence="3" id="KW-0677">Repeat</keyword>
<feature type="region of interest" description="Disordered" evidence="10">
    <location>
        <begin position="294"/>
        <end position="317"/>
    </location>
</feature>
<reference evidence="13 14" key="1">
    <citation type="submission" date="2019-05" db="EMBL/GenBank/DDBJ databases">
        <title>Another draft genome of Portunus trituberculatus and its Hox gene families provides insights of decapod evolution.</title>
        <authorList>
            <person name="Jeong J.-H."/>
            <person name="Song I."/>
            <person name="Kim S."/>
            <person name="Choi T."/>
            <person name="Kim D."/>
            <person name="Ryu S."/>
            <person name="Kim W."/>
        </authorList>
    </citation>
    <scope>NUCLEOTIDE SEQUENCE [LARGE SCALE GENOMIC DNA]</scope>
    <source>
        <tissue evidence="13">Muscle</tissue>
    </source>
</reference>
<evidence type="ECO:0000256" key="4">
    <source>
        <dbReference type="ARBA" id="ARBA00022771"/>
    </source>
</evidence>